<evidence type="ECO:0000256" key="1">
    <source>
        <dbReference type="SAM" id="MobiDB-lite"/>
    </source>
</evidence>
<protein>
    <submittedName>
        <fullName evidence="3">Uncharacterized protein</fullName>
    </submittedName>
</protein>
<feature type="transmembrane region" description="Helical" evidence="2">
    <location>
        <begin position="231"/>
        <end position="259"/>
    </location>
</feature>
<evidence type="ECO:0000313" key="4">
    <source>
        <dbReference type="Proteomes" id="UP000053825"/>
    </source>
</evidence>
<name>A0A0L7QKN6_9HYME</name>
<evidence type="ECO:0000313" key="3">
    <source>
        <dbReference type="EMBL" id="KOC59125.1"/>
    </source>
</evidence>
<dbReference type="Proteomes" id="UP000053825">
    <property type="component" value="Unassembled WGS sequence"/>
</dbReference>
<keyword evidence="2" id="KW-1133">Transmembrane helix</keyword>
<keyword evidence="2" id="KW-0472">Membrane</keyword>
<organism evidence="3 4">
    <name type="scientific">Habropoda laboriosa</name>
    <dbReference type="NCBI Taxonomy" id="597456"/>
    <lineage>
        <taxon>Eukaryota</taxon>
        <taxon>Metazoa</taxon>
        <taxon>Ecdysozoa</taxon>
        <taxon>Arthropoda</taxon>
        <taxon>Hexapoda</taxon>
        <taxon>Insecta</taxon>
        <taxon>Pterygota</taxon>
        <taxon>Neoptera</taxon>
        <taxon>Endopterygota</taxon>
        <taxon>Hymenoptera</taxon>
        <taxon>Apocrita</taxon>
        <taxon>Aculeata</taxon>
        <taxon>Apoidea</taxon>
        <taxon>Anthophila</taxon>
        <taxon>Apidae</taxon>
        <taxon>Habropoda</taxon>
    </lineage>
</organism>
<feature type="region of interest" description="Disordered" evidence="1">
    <location>
        <begin position="58"/>
        <end position="90"/>
    </location>
</feature>
<keyword evidence="2" id="KW-0812">Transmembrane</keyword>
<dbReference type="AlphaFoldDB" id="A0A0L7QKN6"/>
<proteinExistence type="predicted"/>
<feature type="compositionally biased region" description="Basic and acidic residues" evidence="1">
    <location>
        <begin position="203"/>
        <end position="218"/>
    </location>
</feature>
<feature type="transmembrane region" description="Helical" evidence="2">
    <location>
        <begin position="12"/>
        <end position="31"/>
    </location>
</feature>
<reference evidence="3 4" key="1">
    <citation type="submission" date="2015-07" db="EMBL/GenBank/DDBJ databases">
        <title>The genome of Habropoda laboriosa.</title>
        <authorList>
            <person name="Pan H."/>
            <person name="Kapheim K."/>
        </authorList>
    </citation>
    <scope>NUCLEOTIDE SEQUENCE [LARGE SCALE GENOMIC DNA]</scope>
    <source>
        <strain evidence="3">0110345459</strain>
    </source>
</reference>
<evidence type="ECO:0000256" key="2">
    <source>
        <dbReference type="SAM" id="Phobius"/>
    </source>
</evidence>
<dbReference type="OrthoDB" id="8196450at2759"/>
<accession>A0A0L7QKN6</accession>
<dbReference type="EMBL" id="KQ414940">
    <property type="protein sequence ID" value="KOC59125.1"/>
    <property type="molecule type" value="Genomic_DNA"/>
</dbReference>
<feature type="region of interest" description="Disordered" evidence="1">
    <location>
        <begin position="203"/>
        <end position="224"/>
    </location>
</feature>
<gene>
    <name evidence="3" type="ORF">WH47_11201</name>
</gene>
<sequence length="308" mass="34730">MSLSIEMNKWAPKLTIIFQLTIWSIVGIILLQKGVISLCEKTKARNDTVAVQEKATRWNEEESNGNRSQVVKFQIGTPRKNNNVDKSDSVTSNEQWPRKLYISHRTGNAGRDIFKAISTNDDKQTTTIRRDDHDARDVRSIQTPTIYTSKKDENTIITLTSNENHYDKQNSMIENSTSSVSFEFKTSGSVNIVTLDERNFFKHGNDDTSHDKGAEKSKSGTKSRLSPVNRIGAAIALIMLAIGVAMLLLGPLIVIVRAFSNRRRTREMLKARCYNDQPPTYEEATLMDQAPRYSTLQLDTILDSSLSL</sequence>
<keyword evidence="4" id="KW-1185">Reference proteome</keyword>